<dbReference type="STRING" id="1038856.BBI15_08125"/>
<dbReference type="PROSITE" id="PS50935">
    <property type="entry name" value="SSB"/>
    <property type="match status" value="1"/>
</dbReference>
<dbReference type="PANTHER" id="PTHR10302">
    <property type="entry name" value="SINGLE-STRANDED DNA-BINDING PROTEIN"/>
    <property type="match status" value="1"/>
</dbReference>
<evidence type="ECO:0000313" key="5">
    <source>
        <dbReference type="EMBL" id="ANU20181.1"/>
    </source>
</evidence>
<dbReference type="InterPro" id="IPR011344">
    <property type="entry name" value="ssDNA-bd"/>
</dbReference>
<dbReference type="Pfam" id="PF00436">
    <property type="entry name" value="SSB"/>
    <property type="match status" value="1"/>
</dbReference>
<feature type="compositionally biased region" description="Basic and acidic residues" evidence="4">
    <location>
        <begin position="106"/>
        <end position="118"/>
    </location>
</feature>
<dbReference type="GO" id="GO:0003697">
    <property type="term" value="F:single-stranded DNA binding"/>
    <property type="evidence" value="ECO:0007669"/>
    <property type="project" value="UniProtKB-UniRule"/>
</dbReference>
<dbReference type="CDD" id="cd04496">
    <property type="entry name" value="SSB_OBF"/>
    <property type="match status" value="1"/>
</dbReference>
<dbReference type="GO" id="GO:0009295">
    <property type="term" value="C:nucleoid"/>
    <property type="evidence" value="ECO:0007669"/>
    <property type="project" value="TreeGrafter"/>
</dbReference>
<dbReference type="HAMAP" id="MF_00984">
    <property type="entry name" value="SSB"/>
    <property type="match status" value="1"/>
</dbReference>
<dbReference type="InterPro" id="IPR012340">
    <property type="entry name" value="NA-bd_OB-fold"/>
</dbReference>
<evidence type="ECO:0000256" key="2">
    <source>
        <dbReference type="HAMAP-Rule" id="MF_00984"/>
    </source>
</evidence>
<dbReference type="SUPFAM" id="SSF50249">
    <property type="entry name" value="Nucleic acid-binding proteins"/>
    <property type="match status" value="1"/>
</dbReference>
<organism evidence="5 6">
    <name type="scientific">Planococcus plakortidis</name>
    <dbReference type="NCBI Taxonomy" id="1038856"/>
    <lineage>
        <taxon>Bacteria</taxon>
        <taxon>Bacillati</taxon>
        <taxon>Bacillota</taxon>
        <taxon>Bacilli</taxon>
        <taxon>Bacillales</taxon>
        <taxon>Caryophanaceae</taxon>
        <taxon>Planococcus</taxon>
    </lineage>
</organism>
<evidence type="ECO:0000313" key="6">
    <source>
        <dbReference type="Proteomes" id="UP000092650"/>
    </source>
</evidence>
<dbReference type="PIRSF" id="PIRSF002070">
    <property type="entry name" value="SSB"/>
    <property type="match status" value="1"/>
</dbReference>
<dbReference type="InterPro" id="IPR000424">
    <property type="entry name" value="Primosome_PriB/ssb"/>
</dbReference>
<keyword evidence="1 2" id="KW-0238">DNA-binding</keyword>
<name>A0A1C7E915_9BACL</name>
<keyword evidence="6" id="KW-1185">Reference proteome</keyword>
<comment type="subunit">
    <text evidence="2">Homotetramer.</text>
</comment>
<protein>
    <recommendedName>
        <fullName evidence="2 3">Single-stranded DNA-binding protein</fullName>
        <shortName evidence="2">SSB</shortName>
    </recommendedName>
</protein>
<reference evidence="5" key="1">
    <citation type="submission" date="2016-10" db="EMBL/GenBank/DDBJ databases">
        <authorList>
            <person name="See-Too W.S."/>
        </authorList>
    </citation>
    <scope>NUCLEOTIDE SEQUENCE [LARGE SCALE GENOMIC DNA]</scope>
    <source>
        <strain evidence="5">DSM 23997</strain>
    </source>
</reference>
<sequence length="136" mass="15510">MNQVGIVGRLTKDPSMRVLGEGRVHTTFVVAISRNYRNQRGEIESDYVLCSTWGRTAQNVAKYCMKGSQVAITGRIQSRHYDKEDGTRIYVTEVIGDQVRFLDKRKPSDDLIPKRTETDPNAEFDFQPPETEQVNS</sequence>
<evidence type="ECO:0000256" key="3">
    <source>
        <dbReference type="PIRNR" id="PIRNR002070"/>
    </source>
</evidence>
<dbReference type="OrthoDB" id="9809878at2"/>
<accession>A0A1C7E915</accession>
<dbReference type="GO" id="GO:0006260">
    <property type="term" value="P:DNA replication"/>
    <property type="evidence" value="ECO:0007669"/>
    <property type="project" value="InterPro"/>
</dbReference>
<proteinExistence type="inferred from homology"/>
<dbReference type="RefSeq" id="WP_068870023.1">
    <property type="nucleotide sequence ID" value="NZ_CP016539.2"/>
</dbReference>
<dbReference type="Proteomes" id="UP000092650">
    <property type="component" value="Chromosome"/>
</dbReference>
<dbReference type="PANTHER" id="PTHR10302:SF27">
    <property type="entry name" value="SINGLE-STRANDED DNA-BINDING PROTEIN"/>
    <property type="match status" value="1"/>
</dbReference>
<dbReference type="AlphaFoldDB" id="A0A1C7E915"/>
<gene>
    <name evidence="5" type="ORF">BBI15_08125</name>
</gene>
<feature type="region of interest" description="Disordered" evidence="4">
    <location>
        <begin position="106"/>
        <end position="136"/>
    </location>
</feature>
<evidence type="ECO:0000256" key="1">
    <source>
        <dbReference type="ARBA" id="ARBA00023125"/>
    </source>
</evidence>
<dbReference type="NCBIfam" id="TIGR00621">
    <property type="entry name" value="ssb"/>
    <property type="match status" value="1"/>
</dbReference>
<dbReference type="KEGG" id="ppla:BBI15_08125"/>
<dbReference type="EMBL" id="CP016539">
    <property type="protein sequence ID" value="ANU20181.1"/>
    <property type="molecule type" value="Genomic_DNA"/>
</dbReference>
<dbReference type="Gene3D" id="2.40.50.140">
    <property type="entry name" value="Nucleic acid-binding proteins"/>
    <property type="match status" value="1"/>
</dbReference>
<evidence type="ECO:0000256" key="4">
    <source>
        <dbReference type="SAM" id="MobiDB-lite"/>
    </source>
</evidence>
<comment type="caution">
    <text evidence="2">Lacks conserved residue(s) required for the propagation of feature annotation.</text>
</comment>